<sequence length="307" mass="33764">MDTSSDILWIMCNHVGLLFDPSKSSTFSPLCKTPCGFKGCKCDPIPFNISYVDKSSTSGTFGSDTVVFETTDEGHSQIFDVLVRCGHNIGFNTDPGYNGIRGLNNGPNSLATKIGQKFSYCVGNLADPYYNYNQLILCEGADLEGYSTPFEVHHGFYYVTLKGIIVGEKRLDIAPITFEIKGNNTGGVIRDSGTTITYLVDSVHKLLYNEVRNLLSWSFRQKLCHYGIISRDLVGFPVVTFHFADGADLALDTGSFFNQLNSILCMTVSPASILNTTISPSVIELLAQQSYNVGYDLVNQFCLLPKN</sequence>
<dbReference type="GO" id="GO:0005576">
    <property type="term" value="C:extracellular region"/>
    <property type="evidence" value="ECO:0000318"/>
    <property type="project" value="GO_Central"/>
</dbReference>
<dbReference type="EnsemblPlants" id="KRH12293">
    <property type="protein sequence ID" value="KRH12293"/>
    <property type="gene ID" value="GLYMA_15G164600"/>
</dbReference>
<dbReference type="InParanoid" id="A0A0R0GBL6"/>
<dbReference type="Pfam" id="PF14541">
    <property type="entry name" value="TAXi_C"/>
    <property type="match status" value="1"/>
</dbReference>
<reference evidence="7 8" key="1">
    <citation type="journal article" date="2010" name="Nature">
        <title>Genome sequence of the palaeopolyploid soybean.</title>
        <authorList>
            <person name="Schmutz J."/>
            <person name="Cannon S.B."/>
            <person name="Schlueter J."/>
            <person name="Ma J."/>
            <person name="Mitros T."/>
            <person name="Nelson W."/>
            <person name="Hyten D.L."/>
            <person name="Song Q."/>
            <person name="Thelen J.J."/>
            <person name="Cheng J."/>
            <person name="Xu D."/>
            <person name="Hellsten U."/>
            <person name="May G.D."/>
            <person name="Yu Y."/>
            <person name="Sakurai T."/>
            <person name="Umezawa T."/>
            <person name="Bhattacharyya M.K."/>
            <person name="Sandhu D."/>
            <person name="Valliyodan B."/>
            <person name="Lindquist E."/>
            <person name="Peto M."/>
            <person name="Grant D."/>
            <person name="Shu S."/>
            <person name="Goodstein D."/>
            <person name="Barry K."/>
            <person name="Futrell-Griggs M."/>
            <person name="Abernathy B."/>
            <person name="Du J."/>
            <person name="Tian Z."/>
            <person name="Zhu L."/>
            <person name="Gill N."/>
            <person name="Joshi T."/>
            <person name="Libault M."/>
            <person name="Sethuraman A."/>
            <person name="Zhang X.-C."/>
            <person name="Shinozaki K."/>
            <person name="Nguyen H.T."/>
            <person name="Wing R.A."/>
            <person name="Cregan P."/>
            <person name="Specht J."/>
            <person name="Grimwood J."/>
            <person name="Rokhsar D."/>
            <person name="Stacey G."/>
            <person name="Shoemaker R.C."/>
            <person name="Jackson S.A."/>
        </authorList>
    </citation>
    <scope>NUCLEOTIDE SEQUENCE</scope>
    <source>
        <strain evidence="8">cv. Williams 82</strain>
        <tissue evidence="7">Callus</tissue>
    </source>
</reference>
<dbReference type="InterPro" id="IPR034161">
    <property type="entry name" value="Pepsin-like_plant"/>
</dbReference>
<keyword evidence="3" id="KW-0064">Aspartyl protease</keyword>
<dbReference type="OMA" id="CINCYAQ"/>
<keyword evidence="5" id="KW-0325">Glycoprotein</keyword>
<comment type="similarity">
    <text evidence="1">Belongs to the peptidase A1 family.</text>
</comment>
<dbReference type="Proteomes" id="UP000008827">
    <property type="component" value="Chromosome 15"/>
</dbReference>
<evidence type="ECO:0000256" key="4">
    <source>
        <dbReference type="ARBA" id="ARBA00022801"/>
    </source>
</evidence>
<name>A0A0R0GBL6_SOYBN</name>
<gene>
    <name evidence="7" type="ORF">GLYMA_15G164600</name>
</gene>
<dbReference type="AlphaFoldDB" id="A0A0R0GBL6"/>
<dbReference type="Pfam" id="PF14543">
    <property type="entry name" value="TAXi_N"/>
    <property type="match status" value="1"/>
</dbReference>
<dbReference type="GO" id="GO:0006508">
    <property type="term" value="P:proteolysis"/>
    <property type="evidence" value="ECO:0007669"/>
    <property type="project" value="UniProtKB-KW"/>
</dbReference>
<dbReference type="SUPFAM" id="SSF50630">
    <property type="entry name" value="Acid proteases"/>
    <property type="match status" value="1"/>
</dbReference>
<feature type="domain" description="Peptidase A1" evidence="6">
    <location>
        <begin position="1"/>
        <end position="305"/>
    </location>
</feature>
<evidence type="ECO:0000256" key="2">
    <source>
        <dbReference type="ARBA" id="ARBA00022670"/>
    </source>
</evidence>
<dbReference type="PaxDb" id="3847-GLYMA15G17764.1"/>
<dbReference type="InterPro" id="IPR032799">
    <property type="entry name" value="TAXi_C"/>
</dbReference>
<accession>A0A0R0GBL6</accession>
<dbReference type="CDD" id="cd05476">
    <property type="entry name" value="pepsin_A_like_plant"/>
    <property type="match status" value="1"/>
</dbReference>
<evidence type="ECO:0000313" key="9">
    <source>
        <dbReference type="Proteomes" id="UP000008827"/>
    </source>
</evidence>
<evidence type="ECO:0000256" key="5">
    <source>
        <dbReference type="ARBA" id="ARBA00023180"/>
    </source>
</evidence>
<dbReference type="InterPro" id="IPR021109">
    <property type="entry name" value="Peptidase_aspartic_dom_sf"/>
</dbReference>
<dbReference type="PANTHER" id="PTHR47967">
    <property type="entry name" value="OS07G0603500 PROTEIN-RELATED"/>
    <property type="match status" value="1"/>
</dbReference>
<protein>
    <recommendedName>
        <fullName evidence="6">Peptidase A1 domain-containing protein</fullName>
    </recommendedName>
</protein>
<reference evidence="7" key="3">
    <citation type="submission" date="2018-07" db="EMBL/GenBank/DDBJ databases">
        <title>WGS assembly of Glycine max.</title>
        <authorList>
            <person name="Schmutz J."/>
            <person name="Cannon S."/>
            <person name="Schlueter J."/>
            <person name="Ma J."/>
            <person name="Mitros T."/>
            <person name="Nelson W."/>
            <person name="Hyten D."/>
            <person name="Song Q."/>
            <person name="Thelen J."/>
            <person name="Cheng J."/>
            <person name="Xu D."/>
            <person name="Hellsten U."/>
            <person name="May G."/>
            <person name="Yu Y."/>
            <person name="Sakurai T."/>
            <person name="Umezawa T."/>
            <person name="Bhattacharyya M."/>
            <person name="Sandhu D."/>
            <person name="Valliyodan B."/>
            <person name="Lindquist E."/>
            <person name="Peto M."/>
            <person name="Grant D."/>
            <person name="Shu S."/>
            <person name="Goodstein D."/>
            <person name="Barry K."/>
            <person name="Futrell-Griggs M."/>
            <person name="Abernathy B."/>
            <person name="Du J."/>
            <person name="Tian Z."/>
            <person name="Zhu L."/>
            <person name="Gill N."/>
            <person name="Joshi T."/>
            <person name="Libault M."/>
            <person name="Sethuraman A."/>
            <person name="Zhang X."/>
            <person name="Shinozaki K."/>
            <person name="Nguyen H."/>
            <person name="Wing R."/>
            <person name="Cregan P."/>
            <person name="Specht J."/>
            <person name="Grimwood J."/>
            <person name="Rokhsar D."/>
            <person name="Stacey G."/>
            <person name="Shoemaker R."/>
            <person name="Jackson S."/>
        </authorList>
    </citation>
    <scope>NUCLEOTIDE SEQUENCE</scope>
    <source>
        <tissue evidence="7">Callus</tissue>
    </source>
</reference>
<dbReference type="Gramene" id="KRH12293">
    <property type="protein sequence ID" value="KRH12293"/>
    <property type="gene ID" value="GLYMA_15G164600"/>
</dbReference>
<keyword evidence="2" id="KW-0645">Protease</keyword>
<evidence type="ECO:0000256" key="3">
    <source>
        <dbReference type="ARBA" id="ARBA00022750"/>
    </source>
</evidence>
<proteinExistence type="inferred from homology"/>
<evidence type="ECO:0000313" key="7">
    <source>
        <dbReference type="EMBL" id="KRH12293.1"/>
    </source>
</evidence>
<dbReference type="SMR" id="A0A0R0GBL6"/>
<dbReference type="FunFam" id="2.40.70.10:FF:000033">
    <property type="entry name" value="Aspartyl protease family protein"/>
    <property type="match status" value="1"/>
</dbReference>
<dbReference type="Gene3D" id="2.40.70.10">
    <property type="entry name" value="Acid Proteases"/>
    <property type="match status" value="2"/>
</dbReference>
<keyword evidence="4" id="KW-0378">Hydrolase</keyword>
<dbReference type="PANTHER" id="PTHR47967:SF14">
    <property type="entry name" value="EUKARYOTIC ASPARTYL PROTEASE FAMILY PROTEIN"/>
    <property type="match status" value="1"/>
</dbReference>
<organism evidence="7">
    <name type="scientific">Glycine max</name>
    <name type="common">Soybean</name>
    <name type="synonym">Glycine hispida</name>
    <dbReference type="NCBI Taxonomy" id="3847"/>
    <lineage>
        <taxon>Eukaryota</taxon>
        <taxon>Viridiplantae</taxon>
        <taxon>Streptophyta</taxon>
        <taxon>Embryophyta</taxon>
        <taxon>Tracheophyta</taxon>
        <taxon>Spermatophyta</taxon>
        <taxon>Magnoliopsida</taxon>
        <taxon>eudicotyledons</taxon>
        <taxon>Gunneridae</taxon>
        <taxon>Pentapetalae</taxon>
        <taxon>rosids</taxon>
        <taxon>fabids</taxon>
        <taxon>Fabales</taxon>
        <taxon>Fabaceae</taxon>
        <taxon>Papilionoideae</taxon>
        <taxon>50 kb inversion clade</taxon>
        <taxon>NPAAA clade</taxon>
        <taxon>indigoferoid/millettioid clade</taxon>
        <taxon>Phaseoleae</taxon>
        <taxon>Glycine</taxon>
        <taxon>Glycine subgen. Soja</taxon>
    </lineage>
</organism>
<evidence type="ECO:0000256" key="1">
    <source>
        <dbReference type="ARBA" id="ARBA00007447"/>
    </source>
</evidence>
<evidence type="ECO:0000259" key="6">
    <source>
        <dbReference type="PROSITE" id="PS51767"/>
    </source>
</evidence>
<dbReference type="InterPro" id="IPR033121">
    <property type="entry name" value="PEPTIDASE_A1"/>
</dbReference>
<dbReference type="PROSITE" id="PS51767">
    <property type="entry name" value="PEPTIDASE_A1"/>
    <property type="match status" value="1"/>
</dbReference>
<keyword evidence="9" id="KW-1185">Reference proteome</keyword>
<dbReference type="InterPro" id="IPR032861">
    <property type="entry name" value="TAXi_N"/>
</dbReference>
<dbReference type="EMBL" id="CM000848">
    <property type="protein sequence ID" value="KRH12293.1"/>
    <property type="molecule type" value="Genomic_DNA"/>
</dbReference>
<evidence type="ECO:0000313" key="8">
    <source>
        <dbReference type="EnsemblPlants" id="KRH12293"/>
    </source>
</evidence>
<dbReference type="InterPro" id="IPR051708">
    <property type="entry name" value="Plant_Aspart_Prot_A1"/>
</dbReference>
<reference evidence="8" key="2">
    <citation type="submission" date="2018-02" db="UniProtKB">
        <authorList>
            <consortium name="EnsemblPlants"/>
        </authorList>
    </citation>
    <scope>IDENTIFICATION</scope>
    <source>
        <strain evidence="8">Williams 82</strain>
    </source>
</reference>
<dbReference type="GO" id="GO:0004190">
    <property type="term" value="F:aspartic-type endopeptidase activity"/>
    <property type="evidence" value="ECO:0000318"/>
    <property type="project" value="GO_Central"/>
</dbReference>